<evidence type="ECO:0008006" key="3">
    <source>
        <dbReference type="Google" id="ProtNLM"/>
    </source>
</evidence>
<proteinExistence type="predicted"/>
<accession>A0ABY1SIH0</accession>
<dbReference type="SUPFAM" id="SSF51445">
    <property type="entry name" value="(Trans)glycosidases"/>
    <property type="match status" value="1"/>
</dbReference>
<dbReference type="CDD" id="cd19608">
    <property type="entry name" value="GH113_mannanase-like"/>
    <property type="match status" value="1"/>
</dbReference>
<sequence length="336" mass="39185">MKKLALLFLCSMQLACIGQGNGKINGVSFVASRQAVVQGQVDEILNIYANSAAVMPFGFIREVNNPQITFNTDRQWFGETKKGAAQYIHMLHENGVSVMMKPQIWISKGIFTGKLKMDNEQHWQQLEESYRHFMMTYARLAAERKVDILCIGTELEQFVQARPEFWNMLIAEIREIYKGKLTYAANWDEFERVPFWEQLDYIGVDAYFPLSEAKTPTVNELIAGWQPWKSKMATLSTEKQKPILFTEYGYRSMDYTAKKPWLVDHTEEKPNMVSQVNCKKAIYAEFWNEKWFAGGYVWKWFTDHKNAGGENDNRFTPQNKPSLKVVSENYRKYSEY</sequence>
<evidence type="ECO:0000313" key="2">
    <source>
        <dbReference type="Proteomes" id="UP000198337"/>
    </source>
</evidence>
<dbReference type="Proteomes" id="UP000198337">
    <property type="component" value="Unassembled WGS sequence"/>
</dbReference>
<gene>
    <name evidence="1" type="ORF">SAMN04488009_2244</name>
</gene>
<dbReference type="InterPro" id="IPR055151">
    <property type="entry name" value="GH113"/>
</dbReference>
<dbReference type="RefSeq" id="WP_089260700.1">
    <property type="nucleotide sequence ID" value="NZ_FZNV01000003.1"/>
</dbReference>
<dbReference type="Pfam" id="PF22612">
    <property type="entry name" value="GH113"/>
    <property type="match status" value="1"/>
</dbReference>
<keyword evidence="2" id="KW-1185">Reference proteome</keyword>
<evidence type="ECO:0000313" key="1">
    <source>
        <dbReference type="EMBL" id="SNR53979.1"/>
    </source>
</evidence>
<comment type="caution">
    <text evidence="1">The sequence shown here is derived from an EMBL/GenBank/DDBJ whole genome shotgun (WGS) entry which is preliminary data.</text>
</comment>
<reference evidence="1 2" key="1">
    <citation type="submission" date="2017-06" db="EMBL/GenBank/DDBJ databases">
        <authorList>
            <person name="Varghese N."/>
            <person name="Submissions S."/>
        </authorList>
    </citation>
    <scope>NUCLEOTIDE SEQUENCE [LARGE SCALE GENOMIC DNA]</scope>
    <source>
        <strain evidence="1 2">DSM 19840</strain>
    </source>
</reference>
<dbReference type="EMBL" id="FZNV01000003">
    <property type="protein sequence ID" value="SNR53979.1"/>
    <property type="molecule type" value="Genomic_DNA"/>
</dbReference>
<protein>
    <recommendedName>
        <fullName evidence="3">GTA TIM-barrel-like domain-containing protein</fullName>
    </recommendedName>
</protein>
<dbReference type="InterPro" id="IPR017853">
    <property type="entry name" value="GH"/>
</dbReference>
<organism evidence="1 2">
    <name type="scientific">Maribacter sedimenticola</name>
    <dbReference type="NCBI Taxonomy" id="228956"/>
    <lineage>
        <taxon>Bacteria</taxon>
        <taxon>Pseudomonadati</taxon>
        <taxon>Bacteroidota</taxon>
        <taxon>Flavobacteriia</taxon>
        <taxon>Flavobacteriales</taxon>
        <taxon>Flavobacteriaceae</taxon>
        <taxon>Maribacter</taxon>
    </lineage>
</organism>
<dbReference type="Gene3D" id="3.20.20.80">
    <property type="entry name" value="Glycosidases"/>
    <property type="match status" value="1"/>
</dbReference>
<name>A0ABY1SIH0_9FLAO</name>